<keyword evidence="6" id="KW-0808">Transferase</keyword>
<reference evidence="6 7" key="1">
    <citation type="submission" date="2023-07" db="EMBL/GenBank/DDBJ databases">
        <title>Closed genoem sequence of Methanosarcinaceae archaeon Ac7.</title>
        <authorList>
            <person name="Poehlein A."/>
            <person name="Protasov E."/>
            <person name="Platt K."/>
            <person name="Reeh H."/>
            <person name="Daniel R."/>
            <person name="Brune A."/>
        </authorList>
    </citation>
    <scope>NUCLEOTIDE SEQUENCE [LARGE SCALE GENOMIC DNA]</scope>
    <source>
        <strain evidence="6 7">Ac7</strain>
    </source>
</reference>
<organism evidence="6 7">
    <name type="scientific">Methanolapillus millepedarum</name>
    <dbReference type="NCBI Taxonomy" id="3028296"/>
    <lineage>
        <taxon>Archaea</taxon>
        <taxon>Methanobacteriati</taxon>
        <taxon>Methanobacteriota</taxon>
        <taxon>Stenosarchaea group</taxon>
        <taxon>Methanomicrobia</taxon>
        <taxon>Methanosarcinales</taxon>
        <taxon>Methanosarcinaceae</taxon>
        <taxon>Methanolapillus</taxon>
    </lineage>
</organism>
<dbReference type="InterPro" id="IPR006638">
    <property type="entry name" value="Elp3/MiaA/NifB-like_rSAM"/>
</dbReference>
<name>A0AA96V3Y5_9EURY</name>
<dbReference type="CDD" id="cd01335">
    <property type="entry name" value="Radical_SAM"/>
    <property type="match status" value="1"/>
</dbReference>
<dbReference type="SUPFAM" id="SSF102114">
    <property type="entry name" value="Radical SAM enzymes"/>
    <property type="match status" value="1"/>
</dbReference>
<sequence>MTHNSTTKTEIRLPMTAEKKALLLSIGTANAEPGLIPVTRKSTAGPSAGSGGSVFINSGGHRVRLSLDADSPVKIKRIEPMADSERNADIIVTYLGEPIVIGKIESVPAHCPEQAYINLSEKCIFNCKYCTVPLLQGHTKSKNETLQIIREAFEKGNVSAISITSGVEESPEGELDRVLELMPELMKYGVPIGVSIYVTKDGAQKLKNAGVSEVKFNVEAASAKIFDAVCPGLSYDDIFKELKNSVSVFGKGNVYSNLIVGLGETNADVEETVEKLAKIGVITCLRPVFENKLRKGNCFMQRPSKNRLMKLYAMQKRICEKYDLHPEKSKTMCSKCGGCDLVPFADD</sequence>
<dbReference type="GeneID" id="89230385"/>
<dbReference type="PANTHER" id="PTHR43726:SF1">
    <property type="entry name" value="BIOTIN SYNTHASE"/>
    <property type="match status" value="1"/>
</dbReference>
<dbReference type="InterPro" id="IPR058240">
    <property type="entry name" value="rSAM_sf"/>
</dbReference>
<keyword evidence="2" id="KW-0479">Metal-binding</keyword>
<dbReference type="EMBL" id="CP131060">
    <property type="protein sequence ID" value="WNY25723.1"/>
    <property type="molecule type" value="Genomic_DNA"/>
</dbReference>
<accession>A0AA96V3Y5</accession>
<keyword evidence="3" id="KW-0408">Iron</keyword>
<dbReference type="SFLD" id="SFLDS00029">
    <property type="entry name" value="Radical_SAM"/>
    <property type="match status" value="1"/>
</dbReference>
<dbReference type="EC" id="2.8.1.6" evidence="6"/>
<gene>
    <name evidence="6" type="primary">bioB_2</name>
    <name evidence="6" type="ORF">MsAc7_12810</name>
</gene>
<evidence type="ECO:0000313" key="6">
    <source>
        <dbReference type="EMBL" id="WNY25723.1"/>
    </source>
</evidence>
<dbReference type="SMART" id="SM00729">
    <property type="entry name" value="Elp3"/>
    <property type="match status" value="1"/>
</dbReference>
<feature type="domain" description="Radical SAM core" evidence="5">
    <location>
        <begin position="109"/>
        <end position="323"/>
    </location>
</feature>
<dbReference type="Proteomes" id="UP001303587">
    <property type="component" value="Chromosome"/>
</dbReference>
<evidence type="ECO:0000256" key="2">
    <source>
        <dbReference type="ARBA" id="ARBA00022723"/>
    </source>
</evidence>
<keyword evidence="7" id="KW-1185">Reference proteome</keyword>
<keyword evidence="1" id="KW-0949">S-adenosyl-L-methionine</keyword>
<proteinExistence type="predicted"/>
<dbReference type="Pfam" id="PF04055">
    <property type="entry name" value="Radical_SAM"/>
    <property type="match status" value="1"/>
</dbReference>
<keyword evidence="4" id="KW-0411">Iron-sulfur</keyword>
<dbReference type="Gene3D" id="3.20.20.70">
    <property type="entry name" value="Aldolase class I"/>
    <property type="match status" value="1"/>
</dbReference>
<evidence type="ECO:0000256" key="1">
    <source>
        <dbReference type="ARBA" id="ARBA00022691"/>
    </source>
</evidence>
<dbReference type="PANTHER" id="PTHR43726">
    <property type="entry name" value="3-METHYLORNITHINE SYNTHASE"/>
    <property type="match status" value="1"/>
</dbReference>
<dbReference type="RefSeq" id="WP_338102078.1">
    <property type="nucleotide sequence ID" value="NZ_CP131060.1"/>
</dbReference>
<evidence type="ECO:0000256" key="3">
    <source>
        <dbReference type="ARBA" id="ARBA00023004"/>
    </source>
</evidence>
<protein>
    <submittedName>
        <fullName evidence="6">Biotin synthase</fullName>
        <ecNumber evidence="6">2.8.1.6</ecNumber>
    </submittedName>
</protein>
<dbReference type="PROSITE" id="PS51918">
    <property type="entry name" value="RADICAL_SAM"/>
    <property type="match status" value="1"/>
</dbReference>
<evidence type="ECO:0000259" key="5">
    <source>
        <dbReference type="PROSITE" id="PS51918"/>
    </source>
</evidence>
<dbReference type="GO" id="GO:0004076">
    <property type="term" value="F:biotin synthase activity"/>
    <property type="evidence" value="ECO:0007669"/>
    <property type="project" value="UniProtKB-EC"/>
</dbReference>
<dbReference type="InterPro" id="IPR034422">
    <property type="entry name" value="HydE/PylB-like"/>
</dbReference>
<evidence type="ECO:0000313" key="7">
    <source>
        <dbReference type="Proteomes" id="UP001303587"/>
    </source>
</evidence>
<dbReference type="InterPro" id="IPR013785">
    <property type="entry name" value="Aldolase_TIM"/>
</dbReference>
<evidence type="ECO:0000256" key="4">
    <source>
        <dbReference type="ARBA" id="ARBA00023014"/>
    </source>
</evidence>
<dbReference type="GO" id="GO:0051536">
    <property type="term" value="F:iron-sulfur cluster binding"/>
    <property type="evidence" value="ECO:0007669"/>
    <property type="project" value="UniProtKB-KW"/>
</dbReference>
<dbReference type="AlphaFoldDB" id="A0AA96V3Y5"/>
<dbReference type="GO" id="GO:0046872">
    <property type="term" value="F:metal ion binding"/>
    <property type="evidence" value="ECO:0007669"/>
    <property type="project" value="UniProtKB-KW"/>
</dbReference>
<dbReference type="InterPro" id="IPR007197">
    <property type="entry name" value="rSAM"/>
</dbReference>